<organism evidence="4 5">
    <name type="scientific">Methylomonas albis</name>
    <dbReference type="NCBI Taxonomy" id="1854563"/>
    <lineage>
        <taxon>Bacteria</taxon>
        <taxon>Pseudomonadati</taxon>
        <taxon>Pseudomonadota</taxon>
        <taxon>Gammaproteobacteria</taxon>
        <taxon>Methylococcales</taxon>
        <taxon>Methylococcaceae</taxon>
        <taxon>Methylomonas</taxon>
    </lineage>
</organism>
<feature type="domain" description="FecR N-terminal" evidence="2">
    <location>
        <begin position="14"/>
        <end position="54"/>
    </location>
</feature>
<name>A0ABR9D6M1_9GAMM</name>
<gene>
    <name evidence="4" type="ORF">IE877_18735</name>
</gene>
<comment type="caution">
    <text evidence="4">The sequence shown here is derived from an EMBL/GenBank/DDBJ whole genome shotgun (WGS) entry which is preliminary data.</text>
</comment>
<dbReference type="Proteomes" id="UP000652176">
    <property type="component" value="Unassembled WGS sequence"/>
</dbReference>
<dbReference type="EMBL" id="JACXSS010000001">
    <property type="protein sequence ID" value="MBD9357879.1"/>
    <property type="molecule type" value="Genomic_DNA"/>
</dbReference>
<dbReference type="InterPro" id="IPR006860">
    <property type="entry name" value="FecR"/>
</dbReference>
<feature type="domain" description="FecR protein" evidence="1">
    <location>
        <begin position="111"/>
        <end position="202"/>
    </location>
</feature>
<dbReference type="PANTHER" id="PTHR30273:SF2">
    <property type="entry name" value="PROTEIN FECR"/>
    <property type="match status" value="1"/>
</dbReference>
<evidence type="ECO:0000313" key="4">
    <source>
        <dbReference type="EMBL" id="MBD9357879.1"/>
    </source>
</evidence>
<evidence type="ECO:0000259" key="1">
    <source>
        <dbReference type="Pfam" id="PF04773"/>
    </source>
</evidence>
<dbReference type="Pfam" id="PF04773">
    <property type="entry name" value="FecR"/>
    <property type="match status" value="1"/>
</dbReference>
<dbReference type="Gene3D" id="3.55.50.30">
    <property type="match status" value="1"/>
</dbReference>
<feature type="domain" description="Protein FecR C-terminal" evidence="3">
    <location>
        <begin position="248"/>
        <end position="314"/>
    </location>
</feature>
<evidence type="ECO:0000313" key="5">
    <source>
        <dbReference type="Proteomes" id="UP000652176"/>
    </source>
</evidence>
<dbReference type="Pfam" id="PF16344">
    <property type="entry name" value="FecR_C"/>
    <property type="match status" value="1"/>
</dbReference>
<dbReference type="RefSeq" id="WP_192376128.1">
    <property type="nucleotide sequence ID" value="NZ_CAJHIV010000001.1"/>
</dbReference>
<dbReference type="InterPro" id="IPR032623">
    <property type="entry name" value="FecR_N"/>
</dbReference>
<sequence length="318" mass="35714">MKAPGISQRQQILKQATTWFVALQSEHCNDKQLQTFEQWLLQDPAHQQAYAEVTGLWGDLDTLKTRKITGLDAARSARPRIWRNSKALTGCLLLGAILTGAWLDYSTPGTDYRTSIGEQQTVQLADGSQMQLNTNTQLSVRLSWWRREIELQQGEAMFKVAHQAWRPFTVHTGDLQIKDIGTVFNVRHDTLGTAVSVLEGEVSLLAGRSWFGENLAAGFSRKIDQNGHWQKSGKTSVEQVAAWTSGQLLFDHTPLAEVVAELERYHTVRFAFADPALAKQTLSGSFNSADLKPFLQALEKILPIRVQRQKQTIVLYAR</sequence>
<evidence type="ECO:0000259" key="3">
    <source>
        <dbReference type="Pfam" id="PF16344"/>
    </source>
</evidence>
<proteinExistence type="predicted"/>
<dbReference type="InterPro" id="IPR032508">
    <property type="entry name" value="FecR_C"/>
</dbReference>
<protein>
    <submittedName>
        <fullName evidence="4">FecR family protein</fullName>
    </submittedName>
</protein>
<evidence type="ECO:0000259" key="2">
    <source>
        <dbReference type="Pfam" id="PF16220"/>
    </source>
</evidence>
<dbReference type="InterPro" id="IPR012373">
    <property type="entry name" value="Ferrdict_sens_TM"/>
</dbReference>
<accession>A0ABR9D6M1</accession>
<reference evidence="4 5" key="1">
    <citation type="submission" date="2020-09" db="EMBL/GenBank/DDBJ databases">
        <title>Methylomonas albis sp. nov. and Methylomonas fluvii sp. nov.: Two cold-adapted methanotrophs from the River Elbe and an amended description of Methylovulum psychrotolerans strain Eb1.</title>
        <authorList>
            <person name="Bussmann I.K."/>
            <person name="Klings K.-W."/>
            <person name="Warnstedt J."/>
            <person name="Hoppert M."/>
            <person name="Saborowski A."/>
            <person name="Horn F."/>
            <person name="Liebner S."/>
        </authorList>
    </citation>
    <scope>NUCLEOTIDE SEQUENCE [LARGE SCALE GENOMIC DNA]</scope>
    <source>
        <strain evidence="4 5">EbA</strain>
    </source>
</reference>
<dbReference type="PIRSF" id="PIRSF018266">
    <property type="entry name" value="FecR"/>
    <property type="match status" value="1"/>
</dbReference>
<dbReference type="Pfam" id="PF16220">
    <property type="entry name" value="DUF4880"/>
    <property type="match status" value="1"/>
</dbReference>
<keyword evidence="5" id="KW-1185">Reference proteome</keyword>
<dbReference type="PANTHER" id="PTHR30273">
    <property type="entry name" value="PERIPLASMIC SIGNAL SENSOR AND SIGMA FACTOR ACTIVATOR FECR-RELATED"/>
    <property type="match status" value="1"/>
</dbReference>
<dbReference type="Gene3D" id="2.60.120.1440">
    <property type="match status" value="1"/>
</dbReference>